<organism evidence="1">
    <name type="scientific">viral metagenome</name>
    <dbReference type="NCBI Taxonomy" id="1070528"/>
    <lineage>
        <taxon>unclassified sequences</taxon>
        <taxon>metagenomes</taxon>
        <taxon>organismal metagenomes</taxon>
    </lineage>
</organism>
<accession>A0A6C0KAC7</accession>
<reference evidence="1" key="1">
    <citation type="journal article" date="2020" name="Nature">
        <title>Giant virus diversity and host interactions through global metagenomics.</title>
        <authorList>
            <person name="Schulz F."/>
            <person name="Roux S."/>
            <person name="Paez-Espino D."/>
            <person name="Jungbluth S."/>
            <person name="Walsh D.A."/>
            <person name="Denef V.J."/>
            <person name="McMahon K.D."/>
            <person name="Konstantinidis K.T."/>
            <person name="Eloe-Fadrosh E.A."/>
            <person name="Kyrpides N.C."/>
            <person name="Woyke T."/>
        </authorList>
    </citation>
    <scope>NUCLEOTIDE SEQUENCE</scope>
    <source>
        <strain evidence="1">GVMAG-S-1101182-85</strain>
    </source>
</reference>
<dbReference type="GO" id="GO:0006487">
    <property type="term" value="P:protein N-linked glycosylation"/>
    <property type="evidence" value="ECO:0007669"/>
    <property type="project" value="TreeGrafter"/>
</dbReference>
<dbReference type="PANTHER" id="PTHR13132">
    <property type="entry name" value="ALPHA- 1,6 -FUCOSYLTRANSFERASE"/>
    <property type="match status" value="1"/>
</dbReference>
<sequence length="274" mass="31074">MSSWSGSRSGLASRNSKQLYGFKPTTGGICSNLNQLLFSYMYCQRIKQPLYVLDHPNCISDTFPIFQSLFQPIQGLLFVNTFPANTLILQHKHIVTTLSNLTPDDFKMAALKLFAFLPEVQEQIVNEIPASFTKFDLGIHIRSGDKITQGEMRDIPISVYKNAIDQVLQTKSLLNIFVMTDNTEALLKLKELSPPTWTFQSLDTDSTGHIQSVFNEKSPSEKESEFYRFMAELSIMQTIPALLVTYSSNVGRYLYLTSPSTTRIKSLDLPKWTF</sequence>
<dbReference type="PANTHER" id="PTHR13132:SF29">
    <property type="entry name" value="ALPHA-(1,6)-FUCOSYLTRANSFERASE"/>
    <property type="match status" value="1"/>
</dbReference>
<protein>
    <submittedName>
        <fullName evidence="1">Uncharacterized protein</fullName>
    </submittedName>
</protein>
<dbReference type="GO" id="GO:0046921">
    <property type="term" value="F:alpha-(1-&gt;6)-fucosyltransferase activity"/>
    <property type="evidence" value="ECO:0007669"/>
    <property type="project" value="TreeGrafter"/>
</dbReference>
<dbReference type="AlphaFoldDB" id="A0A6C0KAC7"/>
<evidence type="ECO:0000313" key="1">
    <source>
        <dbReference type="EMBL" id="QHU14036.1"/>
    </source>
</evidence>
<dbReference type="Gene3D" id="3.40.50.11350">
    <property type="match status" value="1"/>
</dbReference>
<proteinExistence type="predicted"/>
<dbReference type="EMBL" id="MN740829">
    <property type="protein sequence ID" value="QHU14036.1"/>
    <property type="molecule type" value="Genomic_DNA"/>
</dbReference>
<name>A0A6C0KAC7_9ZZZZ</name>